<comment type="caution">
    <text evidence="1">The sequence shown here is derived from an EMBL/GenBank/DDBJ whole genome shotgun (WGS) entry which is preliminary data.</text>
</comment>
<sequence>MAESKRSASITQTGAGRKGSVASVSKDASADAALAKMGYASELPRNLSMLSVLGLSFAIMAVPFGLSTTMYITLTDGQSVTILWGWILVSLISLCIAASLAEICAVYPTAGGVYYWSAMLSTREWAPITSWVTGWLTLVGNWTVTLSINFSGGQLILSAITLWNEDFVPNQWQTVLMFWAVMLICMAVNVFGAKYLDLINKICIYWTGSSVIIIMITLLTMADVKRDADFVFTHYDASASGWPSGWAFFVGLLQGAYVLTGYGMVASMCEEVQNPEREVPKAIVLSVAAAGVTGVIYLIPILFVLPDVQLLLEVANGQPIGLLFKTVTGSAAGGFGLLFLILGILFFAGIGALTAASRCTYAFARDGAIPGSRIWKKVSKRYDVPLAALALSTAVDCLLGLIFFGSSAAFNSFTGVATICLSASYGMPILVSIIRGRQAVKNSSFSLGRFGYAINIAMVVWICLALVLFCMPVSLPVEPATMNYASVVFAGFALISLIWYLIRGRKDFTGPPVPQDVAPVAPHYSDDATFLTAWTRRCARLPLMALRNTSRVSEVVDLTHESDSDGDHGRPGPSHTTAATSMAAAAPFASTSRPPHVPVRAPTTSIPLPGSNASDAAASLDLNTRPFQLSDTMSVPANLSTPWTGLAPAGIGRNDSTAEDRTHASTMAAGTTTGREDTERNLKRRKLSIPSTRHGEGHSAQAQPLAQGSGKQVGSRGHATTVQPTNRGNNLGAKLSTMNGMPSVHYMNSALKPTGKSTLLFDHIPTPASRPLCMDNAPQDNTATGLPSPGLTTSNSPTPMVVDVNPLDVDVVETVQTSPRTTAVARRALQSPLTAWLSRPAHATDAMEIDDENGAVSHLPMRQATPQKMQQAPASSQMPIPAFSSIPAPARPTNKFHQGTDTEKADHLLIFLKEVKRLKWADITTEFAKDIKGRSYVKLQSRYSQTLNKRDRTQDPPTLDLPARYAAEATIDWATVHANTAGPRARNEAADLTTNFNPRKALNPRNIQHTKDDDSSGTDSVPRRQRERRAPPINYKLPELRTAEGGFEEWTHEPAARSSLTPGFAARSDSPADNTLVVTGLRHAARAKPLDIDSTHIDAQLGLDIQGGLRDNRQKRMPYLSSTDRLTVRGELQDWLWEQQSIQNWQGTILHVDFSSAELKIVEEVVSNAIPSKRQTRHQTYRRHLRAILKGLPSPKLQQLTYQIGHRLRSRDSQSIASFLEDAAAGVLSDVPKIQRLATTNVHSNFSSAQDPVRSVVRDRELGLHSRRGWRSASKPMTYQLRNQMMDTLGPKSTWTGASSDIHTVAWSPDGQYFAAGAVAVIDSDSMQYNRPNVLMYGDTINGNIHELGEHSIARPKTDNGANSTHAMYVSQDPKLYTTVSSVAFSPSGSLMYSAGYDKKVCIWDVSEDSCQPRVVGELQHKAAVDVLAVNPCYSGNIATATTPTTDKSIKLVSFDEEEIFDQEWTPHVSNFASTKALNRPDLNMAATALKFDPTGRLLLAGFGANVREDSGLDTSGDICLWDVETQATLQVHGSSRNVFDVTFNPAQRRQGLFAVGCVANGNVNRGTRSVVRFYSLKASNGASDVVKYTCPIELECKALDMNDVVWCPYDENLFAAGCTDGRSYVWDLRNPDTVLYTLSHGSSLMPLQDGVPHERTDTGIRFLSWGQNARRLYSGSSDGVVKVWDVNLSPEDVFIKDMITANSGIMSGAFTADYSKLVLGEVNGTANVLEVGREDIALRDADRLLYRPYPGRNDDEASVSGEDRILAAPVPTDTAATAARSWLETGQLQLVSAGGLPKKQVIQGPNYNGPYDQAEDSQALRDQAFTFQSSMATAQGPQCNLASCADSLNTTTHEDVGDSGRSKDRIPDELRRQWLNESPRLVLGKSQCDNCTRPAIPSKDGSTEARCERCWFTCFRCRGKAHINGATSKLQCSTCGGAWDLGALGYECIQEPRTTRAVDSVPPLKRFGKETYLEKLEDADTSFGDAMNALTDYYFSLALDRPESPPL</sequence>
<evidence type="ECO:0000313" key="1">
    <source>
        <dbReference type="EMBL" id="KAJ8108282.1"/>
    </source>
</evidence>
<protein>
    <submittedName>
        <fullName evidence="1">Uncharacterized protein</fullName>
    </submittedName>
</protein>
<organism evidence="1 2">
    <name type="scientific">Boeremia exigua</name>
    <dbReference type="NCBI Taxonomy" id="749465"/>
    <lineage>
        <taxon>Eukaryota</taxon>
        <taxon>Fungi</taxon>
        <taxon>Dikarya</taxon>
        <taxon>Ascomycota</taxon>
        <taxon>Pezizomycotina</taxon>
        <taxon>Dothideomycetes</taxon>
        <taxon>Pleosporomycetidae</taxon>
        <taxon>Pleosporales</taxon>
        <taxon>Pleosporineae</taxon>
        <taxon>Didymellaceae</taxon>
        <taxon>Boeremia</taxon>
    </lineage>
</organism>
<dbReference type="Proteomes" id="UP001153331">
    <property type="component" value="Unassembled WGS sequence"/>
</dbReference>
<dbReference type="EMBL" id="JAPHNI010000772">
    <property type="protein sequence ID" value="KAJ8108282.1"/>
    <property type="molecule type" value="Genomic_DNA"/>
</dbReference>
<evidence type="ECO:0000313" key="2">
    <source>
        <dbReference type="Proteomes" id="UP001153331"/>
    </source>
</evidence>
<accession>A0ACC2HYX8</accession>
<name>A0ACC2HYX8_9PLEO</name>
<keyword evidence="2" id="KW-1185">Reference proteome</keyword>
<proteinExistence type="predicted"/>
<reference evidence="1" key="1">
    <citation type="submission" date="2022-11" db="EMBL/GenBank/DDBJ databases">
        <title>Genome Sequence of Boeremia exigua.</title>
        <authorList>
            <person name="Buettner E."/>
        </authorList>
    </citation>
    <scope>NUCLEOTIDE SEQUENCE</scope>
    <source>
        <strain evidence="1">CU02</strain>
    </source>
</reference>
<gene>
    <name evidence="1" type="ORF">OPT61_g8278</name>
</gene>